<evidence type="ECO:0000259" key="24">
    <source>
        <dbReference type="Pfam" id="PF08245"/>
    </source>
</evidence>
<dbReference type="PANTHER" id="PTHR11136:SF0">
    <property type="entry name" value="DIHYDROFOLATE SYNTHETASE-RELATED"/>
    <property type="match status" value="1"/>
</dbReference>
<proteinExistence type="inferred from homology"/>
<comment type="subunit">
    <text evidence="6">Monomer.</text>
</comment>
<evidence type="ECO:0000256" key="11">
    <source>
        <dbReference type="ARBA" id="ARBA00022723"/>
    </source>
</evidence>
<dbReference type="EC" id="6.3.2.17" evidence="8"/>
<evidence type="ECO:0000256" key="23">
    <source>
        <dbReference type="PIRNR" id="PIRNR001563"/>
    </source>
</evidence>
<dbReference type="GO" id="GO:0005524">
    <property type="term" value="F:ATP binding"/>
    <property type="evidence" value="ECO:0007669"/>
    <property type="project" value="UniProtKB-KW"/>
</dbReference>
<dbReference type="AlphaFoldDB" id="A0A2N7PI13"/>
<evidence type="ECO:0000256" key="13">
    <source>
        <dbReference type="ARBA" id="ARBA00022840"/>
    </source>
</evidence>
<comment type="similarity">
    <text evidence="5 23">Belongs to the folylpolyglutamate synthase family.</text>
</comment>
<dbReference type="SUPFAM" id="SSF53623">
    <property type="entry name" value="MurD-like peptide ligases, catalytic domain"/>
    <property type="match status" value="1"/>
</dbReference>
<comment type="caution">
    <text evidence="25">The sequence shown here is derived from an EMBL/GenBank/DDBJ whole genome shotgun (WGS) entry which is preliminary data.</text>
</comment>
<evidence type="ECO:0000256" key="14">
    <source>
        <dbReference type="ARBA" id="ARBA00022842"/>
    </source>
</evidence>
<evidence type="ECO:0000256" key="1">
    <source>
        <dbReference type="ARBA" id="ARBA00001946"/>
    </source>
</evidence>
<dbReference type="PANTHER" id="PTHR11136">
    <property type="entry name" value="FOLYLPOLYGLUTAMATE SYNTHASE-RELATED"/>
    <property type="match status" value="1"/>
</dbReference>
<evidence type="ECO:0000313" key="25">
    <source>
        <dbReference type="EMBL" id="PMP61007.1"/>
    </source>
</evidence>
<dbReference type="PIRSF" id="PIRSF001563">
    <property type="entry name" value="Folylpolyglu_synth"/>
    <property type="match status" value="1"/>
</dbReference>
<evidence type="ECO:0000256" key="4">
    <source>
        <dbReference type="ARBA" id="ARBA00005150"/>
    </source>
</evidence>
<keyword evidence="12 23" id="KW-0547">Nucleotide-binding</keyword>
<dbReference type="Pfam" id="PF08245">
    <property type="entry name" value="Mur_ligase_M"/>
    <property type="match status" value="1"/>
</dbReference>
<accession>A0A2N7PI13</accession>
<dbReference type="InterPro" id="IPR036615">
    <property type="entry name" value="Mur_ligase_C_dom_sf"/>
</dbReference>
<comment type="pathway">
    <text evidence="3">Cofactor biosynthesis; tetrahydrofolate biosynthesis; 7,8-dihydrofolate from 2-amino-4-hydroxy-6-hydroxymethyl-7,8-dihydropteridine diphosphate and 4-aminobenzoate: step 2/2.</text>
</comment>
<evidence type="ECO:0000256" key="15">
    <source>
        <dbReference type="ARBA" id="ARBA00022909"/>
    </source>
</evidence>
<comment type="catalytic activity">
    <reaction evidence="19">
        <text>(6S)-5,6,7,8-tetrahydrofolyl-(gamma-L-Glu)(n) + L-glutamate + ATP = (6S)-5,6,7,8-tetrahydrofolyl-(gamma-L-Glu)(n+1) + ADP + phosphate + H(+)</text>
        <dbReference type="Rhea" id="RHEA:10580"/>
        <dbReference type="Rhea" id="RHEA-COMP:14738"/>
        <dbReference type="Rhea" id="RHEA-COMP:14740"/>
        <dbReference type="ChEBI" id="CHEBI:15378"/>
        <dbReference type="ChEBI" id="CHEBI:29985"/>
        <dbReference type="ChEBI" id="CHEBI:30616"/>
        <dbReference type="ChEBI" id="CHEBI:43474"/>
        <dbReference type="ChEBI" id="CHEBI:141005"/>
        <dbReference type="ChEBI" id="CHEBI:456216"/>
        <dbReference type="EC" id="6.3.2.17"/>
    </reaction>
</comment>
<comment type="cofactor">
    <cofactor evidence="1">
        <name>Mg(2+)</name>
        <dbReference type="ChEBI" id="CHEBI:18420"/>
    </cofactor>
</comment>
<comment type="catalytic activity">
    <reaction evidence="20">
        <text>10-formyltetrahydrofolyl-(gamma-L-Glu)(n) + L-glutamate + ATP = 10-formyltetrahydrofolyl-(gamma-L-Glu)(n+1) + ADP + phosphate + H(+)</text>
        <dbReference type="Rhea" id="RHEA:51904"/>
        <dbReference type="Rhea" id="RHEA-COMP:13088"/>
        <dbReference type="Rhea" id="RHEA-COMP:14300"/>
        <dbReference type="ChEBI" id="CHEBI:15378"/>
        <dbReference type="ChEBI" id="CHEBI:29985"/>
        <dbReference type="ChEBI" id="CHEBI:30616"/>
        <dbReference type="ChEBI" id="CHEBI:43474"/>
        <dbReference type="ChEBI" id="CHEBI:134413"/>
        <dbReference type="ChEBI" id="CHEBI:456216"/>
        <dbReference type="EC" id="6.3.2.17"/>
    </reaction>
</comment>
<evidence type="ECO:0000256" key="8">
    <source>
        <dbReference type="ARBA" id="ARBA00013025"/>
    </source>
</evidence>
<keyword evidence="11" id="KW-0479">Metal-binding</keyword>
<evidence type="ECO:0000256" key="12">
    <source>
        <dbReference type="ARBA" id="ARBA00022741"/>
    </source>
</evidence>
<comment type="catalytic activity">
    <reaction evidence="21">
        <text>(6R)-5,10-methylenetetrahydrofolyl-(gamma-L-Glu)(n) + L-glutamate + ATP = (6R)-5,10-methylenetetrahydrofolyl-(gamma-L-Glu)(n+1) + ADP + phosphate + H(+)</text>
        <dbReference type="Rhea" id="RHEA:51912"/>
        <dbReference type="Rhea" id="RHEA-COMP:13257"/>
        <dbReference type="Rhea" id="RHEA-COMP:13258"/>
        <dbReference type="ChEBI" id="CHEBI:15378"/>
        <dbReference type="ChEBI" id="CHEBI:29985"/>
        <dbReference type="ChEBI" id="CHEBI:30616"/>
        <dbReference type="ChEBI" id="CHEBI:43474"/>
        <dbReference type="ChEBI" id="CHEBI:136572"/>
        <dbReference type="ChEBI" id="CHEBI:456216"/>
        <dbReference type="EC" id="6.3.2.17"/>
    </reaction>
</comment>
<dbReference type="GO" id="GO:0004326">
    <property type="term" value="F:tetrahydrofolylpolyglutamate synthase activity"/>
    <property type="evidence" value="ECO:0007669"/>
    <property type="project" value="UniProtKB-EC"/>
</dbReference>
<protein>
    <recommendedName>
        <fullName evidence="9">Dihydrofolate synthase/folylpolyglutamate synthase</fullName>
        <ecNumber evidence="7">6.3.2.12</ecNumber>
        <ecNumber evidence="8">6.3.2.17</ecNumber>
    </recommendedName>
    <alternativeName>
        <fullName evidence="18">Folylpoly-gamma-glutamate synthetase-dihydrofolate synthetase</fullName>
    </alternativeName>
    <alternativeName>
        <fullName evidence="16">Folylpolyglutamate synthetase</fullName>
    </alternativeName>
    <alternativeName>
        <fullName evidence="17">Tetrahydrofolylpolyglutamate synthase</fullName>
    </alternativeName>
</protein>
<keyword evidence="15" id="KW-0289">Folate biosynthesis</keyword>
<name>A0A2N7PI13_9BACT</name>
<feature type="domain" description="Mur ligase central" evidence="24">
    <location>
        <begin position="44"/>
        <end position="218"/>
    </location>
</feature>
<keyword evidence="10 23" id="KW-0436">Ligase</keyword>
<evidence type="ECO:0000256" key="20">
    <source>
        <dbReference type="ARBA" id="ARBA00047808"/>
    </source>
</evidence>
<evidence type="ECO:0000256" key="19">
    <source>
        <dbReference type="ARBA" id="ARBA00047493"/>
    </source>
</evidence>
<organism evidence="25 26">
    <name type="scientific">Caldimicrobium thiodismutans</name>
    <dbReference type="NCBI Taxonomy" id="1653476"/>
    <lineage>
        <taxon>Bacteria</taxon>
        <taxon>Pseudomonadati</taxon>
        <taxon>Thermodesulfobacteriota</taxon>
        <taxon>Thermodesulfobacteria</taxon>
        <taxon>Thermodesulfobacteriales</taxon>
        <taxon>Thermodesulfobacteriaceae</taxon>
        <taxon>Caldimicrobium</taxon>
    </lineage>
</organism>
<dbReference type="EMBL" id="PNIE01000095">
    <property type="protein sequence ID" value="PMP61007.1"/>
    <property type="molecule type" value="Genomic_DNA"/>
</dbReference>
<dbReference type="InterPro" id="IPR013221">
    <property type="entry name" value="Mur_ligase_cen"/>
</dbReference>
<dbReference type="NCBIfam" id="TIGR01499">
    <property type="entry name" value="folC"/>
    <property type="match status" value="1"/>
</dbReference>
<dbReference type="GO" id="GO:0008841">
    <property type="term" value="F:dihydrofolate synthase activity"/>
    <property type="evidence" value="ECO:0007669"/>
    <property type="project" value="UniProtKB-EC"/>
</dbReference>
<sequence length="425" mass="49042">MILKNYLEWLNQHQFHGIKPGLHRIIRLLKKLGNPHKNYPTLHIAGTNGKGSTCAILSTLLKEHGFKTGLYTSPHLFKLNERFKINSQDISDEDLLEMLKTLKKYVEEPITYFELTTALAFLYFSVQKVDIAVIETGLGGRLDATNVIHPEVSIITSIGLDHTKYLGKTLENIAFEKAGIIKRNRPVVIGKIEEKPLRVILERAKILSSKTFLLDKDFKIYLKENFWNYEGKYTFKNLELSLKGPFQGRNLSLSLKTLEILEDNYFLQIQEDKIRRALKTIEWEGRYKKIFYQNKEILIDCAHNLEGIKTLKEALLQENFYPFILLFGATNEDGEKPYLSLLDELSSLATDIFISEFPAERKVVTLEEWKEAVKNKSFRVSLFESPLFALKSAIHHQGSNKILITGSIYFVAEILKIIQRNFHAF</sequence>
<gene>
    <name evidence="25" type="ORF">C0197_06360</name>
</gene>
<evidence type="ECO:0000256" key="18">
    <source>
        <dbReference type="ARBA" id="ARBA00032510"/>
    </source>
</evidence>
<evidence type="ECO:0000256" key="10">
    <source>
        <dbReference type="ARBA" id="ARBA00022598"/>
    </source>
</evidence>
<dbReference type="Gene3D" id="3.90.190.20">
    <property type="entry name" value="Mur ligase, C-terminal domain"/>
    <property type="match status" value="1"/>
</dbReference>
<dbReference type="InterPro" id="IPR001645">
    <property type="entry name" value="Folylpolyglutamate_synth"/>
</dbReference>
<dbReference type="Proteomes" id="UP000235731">
    <property type="component" value="Unassembled WGS sequence"/>
</dbReference>
<dbReference type="GO" id="GO:0046656">
    <property type="term" value="P:folic acid biosynthetic process"/>
    <property type="evidence" value="ECO:0007669"/>
    <property type="project" value="UniProtKB-KW"/>
</dbReference>
<evidence type="ECO:0000256" key="17">
    <source>
        <dbReference type="ARBA" id="ARBA00030592"/>
    </source>
</evidence>
<evidence type="ECO:0000256" key="9">
    <source>
        <dbReference type="ARBA" id="ARBA00019357"/>
    </source>
</evidence>
<dbReference type="FunFam" id="3.40.1190.10:FF:000004">
    <property type="entry name" value="Dihydrofolate synthase/folylpolyglutamate synthase"/>
    <property type="match status" value="1"/>
</dbReference>
<dbReference type="PROSITE" id="PS01011">
    <property type="entry name" value="FOLYLPOLYGLU_SYNT_1"/>
    <property type="match status" value="1"/>
</dbReference>
<evidence type="ECO:0000256" key="21">
    <source>
        <dbReference type="ARBA" id="ARBA00049035"/>
    </source>
</evidence>
<evidence type="ECO:0000256" key="6">
    <source>
        <dbReference type="ARBA" id="ARBA00011245"/>
    </source>
</evidence>
<dbReference type="EC" id="6.3.2.12" evidence="7"/>
<dbReference type="InterPro" id="IPR018109">
    <property type="entry name" value="Folylpolyglutamate_synth_CS"/>
</dbReference>
<dbReference type="InterPro" id="IPR036565">
    <property type="entry name" value="Mur-like_cat_sf"/>
</dbReference>
<evidence type="ECO:0000256" key="16">
    <source>
        <dbReference type="ARBA" id="ARBA00030048"/>
    </source>
</evidence>
<keyword evidence="13 23" id="KW-0067">ATP-binding</keyword>
<keyword evidence="14" id="KW-0460">Magnesium</keyword>
<reference evidence="25 26" key="1">
    <citation type="submission" date="2018-01" db="EMBL/GenBank/DDBJ databases">
        <title>Metagenomic assembled genomes from two thermal pools in the Uzon Caldera, Kamchatka, Russia.</title>
        <authorList>
            <person name="Wilkins L."/>
            <person name="Ettinger C."/>
        </authorList>
    </citation>
    <scope>NUCLEOTIDE SEQUENCE [LARGE SCALE GENOMIC DNA]</scope>
    <source>
        <strain evidence="25">ZAV-15</strain>
    </source>
</reference>
<evidence type="ECO:0000313" key="26">
    <source>
        <dbReference type="Proteomes" id="UP000235731"/>
    </source>
</evidence>
<evidence type="ECO:0000256" key="5">
    <source>
        <dbReference type="ARBA" id="ARBA00008276"/>
    </source>
</evidence>
<evidence type="ECO:0000256" key="22">
    <source>
        <dbReference type="ARBA" id="ARBA00049161"/>
    </source>
</evidence>
<dbReference type="Gene3D" id="3.40.1190.10">
    <property type="entry name" value="Mur-like, catalytic domain"/>
    <property type="match status" value="1"/>
</dbReference>
<evidence type="ECO:0000256" key="3">
    <source>
        <dbReference type="ARBA" id="ARBA00004799"/>
    </source>
</evidence>
<evidence type="ECO:0000256" key="2">
    <source>
        <dbReference type="ARBA" id="ARBA00002714"/>
    </source>
</evidence>
<comment type="function">
    <text evidence="2">Functions in two distinct reactions of the de novo folate biosynthetic pathway. Catalyzes the addition of a glutamate residue to dihydropteroate (7,8-dihydropteroate or H2Pte) to form dihydrofolate (7,8-dihydrofolate monoglutamate or H2Pte-Glu). Also catalyzes successive additions of L-glutamate to tetrahydrofolate or 10-formyltetrahydrofolate or 5,10-methylenetetrahydrofolate, leading to folylpolyglutamate derivatives.</text>
</comment>
<dbReference type="SUPFAM" id="SSF53244">
    <property type="entry name" value="MurD-like peptide ligases, peptide-binding domain"/>
    <property type="match status" value="1"/>
</dbReference>
<comment type="pathway">
    <text evidence="4">Cofactor biosynthesis; tetrahydrofolylpolyglutamate biosynthesis.</text>
</comment>
<dbReference type="GO" id="GO:0046872">
    <property type="term" value="F:metal ion binding"/>
    <property type="evidence" value="ECO:0007669"/>
    <property type="project" value="UniProtKB-KW"/>
</dbReference>
<comment type="catalytic activity">
    <reaction evidence="22">
        <text>7,8-dihydropteroate + L-glutamate + ATP = 7,8-dihydrofolate + ADP + phosphate + H(+)</text>
        <dbReference type="Rhea" id="RHEA:23584"/>
        <dbReference type="ChEBI" id="CHEBI:15378"/>
        <dbReference type="ChEBI" id="CHEBI:17839"/>
        <dbReference type="ChEBI" id="CHEBI:29985"/>
        <dbReference type="ChEBI" id="CHEBI:30616"/>
        <dbReference type="ChEBI" id="CHEBI:43474"/>
        <dbReference type="ChEBI" id="CHEBI:57451"/>
        <dbReference type="ChEBI" id="CHEBI:456216"/>
        <dbReference type="EC" id="6.3.2.12"/>
    </reaction>
</comment>
<evidence type="ECO:0000256" key="7">
    <source>
        <dbReference type="ARBA" id="ARBA00013023"/>
    </source>
</evidence>
<dbReference type="PROSITE" id="PS01012">
    <property type="entry name" value="FOLYLPOLYGLU_SYNT_2"/>
    <property type="match status" value="1"/>
</dbReference>
<dbReference type="GO" id="GO:0005737">
    <property type="term" value="C:cytoplasm"/>
    <property type="evidence" value="ECO:0007669"/>
    <property type="project" value="TreeGrafter"/>
</dbReference>